<organism evidence="2 3">
    <name type="scientific">Pisolithus tinctorius Marx 270</name>
    <dbReference type="NCBI Taxonomy" id="870435"/>
    <lineage>
        <taxon>Eukaryota</taxon>
        <taxon>Fungi</taxon>
        <taxon>Dikarya</taxon>
        <taxon>Basidiomycota</taxon>
        <taxon>Agaricomycotina</taxon>
        <taxon>Agaricomycetes</taxon>
        <taxon>Agaricomycetidae</taxon>
        <taxon>Boletales</taxon>
        <taxon>Sclerodermatineae</taxon>
        <taxon>Pisolithaceae</taxon>
        <taxon>Pisolithus</taxon>
    </lineage>
</organism>
<evidence type="ECO:0000256" key="1">
    <source>
        <dbReference type="SAM" id="MobiDB-lite"/>
    </source>
</evidence>
<proteinExistence type="predicted"/>
<sequence>MMGLGVGADPRRAHTGTPCPRAKPNPSERRSTPDHHSSYPQATWPTETLSTLHTECTPSHYSAYSPTDTTENK</sequence>
<reference evidence="2 3" key="1">
    <citation type="submission" date="2014-04" db="EMBL/GenBank/DDBJ databases">
        <authorList>
            <consortium name="DOE Joint Genome Institute"/>
            <person name="Kuo A."/>
            <person name="Kohler A."/>
            <person name="Costa M.D."/>
            <person name="Nagy L.G."/>
            <person name="Floudas D."/>
            <person name="Copeland A."/>
            <person name="Barry K.W."/>
            <person name="Cichocki N."/>
            <person name="Veneault-Fourrey C."/>
            <person name="LaButti K."/>
            <person name="Lindquist E.A."/>
            <person name="Lipzen A."/>
            <person name="Lundell T."/>
            <person name="Morin E."/>
            <person name="Murat C."/>
            <person name="Sun H."/>
            <person name="Tunlid A."/>
            <person name="Henrissat B."/>
            <person name="Grigoriev I.V."/>
            <person name="Hibbett D.S."/>
            <person name="Martin F."/>
            <person name="Nordberg H.P."/>
            <person name="Cantor M.N."/>
            <person name="Hua S.X."/>
        </authorList>
    </citation>
    <scope>NUCLEOTIDE SEQUENCE [LARGE SCALE GENOMIC DNA]</scope>
    <source>
        <strain evidence="2 3">Marx 270</strain>
    </source>
</reference>
<feature type="compositionally biased region" description="Polar residues" evidence="1">
    <location>
        <begin position="38"/>
        <end position="47"/>
    </location>
</feature>
<name>A0A0C3PK83_PISTI</name>
<accession>A0A0C3PK83</accession>
<reference evidence="3" key="2">
    <citation type="submission" date="2015-01" db="EMBL/GenBank/DDBJ databases">
        <title>Evolutionary Origins and Diversification of the Mycorrhizal Mutualists.</title>
        <authorList>
            <consortium name="DOE Joint Genome Institute"/>
            <consortium name="Mycorrhizal Genomics Consortium"/>
            <person name="Kohler A."/>
            <person name="Kuo A."/>
            <person name="Nagy L.G."/>
            <person name="Floudas D."/>
            <person name="Copeland A."/>
            <person name="Barry K.W."/>
            <person name="Cichocki N."/>
            <person name="Veneault-Fourrey C."/>
            <person name="LaButti K."/>
            <person name="Lindquist E.A."/>
            <person name="Lipzen A."/>
            <person name="Lundell T."/>
            <person name="Morin E."/>
            <person name="Murat C."/>
            <person name="Riley R."/>
            <person name="Ohm R."/>
            <person name="Sun H."/>
            <person name="Tunlid A."/>
            <person name="Henrissat B."/>
            <person name="Grigoriev I.V."/>
            <person name="Hibbett D.S."/>
            <person name="Martin F."/>
        </authorList>
    </citation>
    <scope>NUCLEOTIDE SEQUENCE [LARGE SCALE GENOMIC DNA]</scope>
    <source>
        <strain evidence="3">Marx 270</strain>
    </source>
</reference>
<evidence type="ECO:0000313" key="3">
    <source>
        <dbReference type="Proteomes" id="UP000054217"/>
    </source>
</evidence>
<dbReference type="AlphaFoldDB" id="A0A0C3PK83"/>
<feature type="compositionally biased region" description="Basic and acidic residues" evidence="1">
    <location>
        <begin position="26"/>
        <end position="37"/>
    </location>
</feature>
<feature type="region of interest" description="Disordered" evidence="1">
    <location>
        <begin position="1"/>
        <end position="47"/>
    </location>
</feature>
<dbReference type="HOGENOM" id="CLU_2723204_0_0_1"/>
<gene>
    <name evidence="2" type="ORF">M404DRAFT_991365</name>
</gene>
<evidence type="ECO:0000313" key="2">
    <source>
        <dbReference type="EMBL" id="KIO14620.1"/>
    </source>
</evidence>
<protein>
    <submittedName>
        <fullName evidence="2">Uncharacterized protein</fullName>
    </submittedName>
</protein>
<dbReference type="InParanoid" id="A0A0C3PK83"/>
<dbReference type="EMBL" id="KN831944">
    <property type="protein sequence ID" value="KIO14620.1"/>
    <property type="molecule type" value="Genomic_DNA"/>
</dbReference>
<dbReference type="Proteomes" id="UP000054217">
    <property type="component" value="Unassembled WGS sequence"/>
</dbReference>
<keyword evidence="3" id="KW-1185">Reference proteome</keyword>